<accession>A0ACB9XEP2</accession>
<evidence type="ECO:0000313" key="1">
    <source>
        <dbReference type="EMBL" id="KAI4825465.1"/>
    </source>
</evidence>
<gene>
    <name evidence="1" type="ORF">KUCAC02_021145</name>
</gene>
<proteinExistence type="predicted"/>
<evidence type="ECO:0000313" key="2">
    <source>
        <dbReference type="Proteomes" id="UP001057452"/>
    </source>
</evidence>
<dbReference type="EMBL" id="CM043790">
    <property type="protein sequence ID" value="KAI4825465.1"/>
    <property type="molecule type" value="Genomic_DNA"/>
</dbReference>
<dbReference type="Proteomes" id="UP001057452">
    <property type="component" value="Chromosome 6"/>
</dbReference>
<keyword evidence="2" id="KW-1185">Reference proteome</keyword>
<comment type="caution">
    <text evidence="1">The sequence shown here is derived from an EMBL/GenBank/DDBJ whole genome shotgun (WGS) entry which is preliminary data.</text>
</comment>
<reference evidence="1" key="1">
    <citation type="submission" date="2022-05" db="EMBL/GenBank/DDBJ databases">
        <title>Chromosome-level genome of Chaenocephalus aceratus.</title>
        <authorList>
            <person name="Park H."/>
        </authorList>
    </citation>
    <scope>NUCLEOTIDE SEQUENCE</scope>
    <source>
        <strain evidence="1">KU_202001</strain>
    </source>
</reference>
<protein>
    <submittedName>
        <fullName evidence="1">Uncharacterized protein</fullName>
    </submittedName>
</protein>
<organism evidence="1 2">
    <name type="scientific">Chaenocephalus aceratus</name>
    <name type="common">Blackfin icefish</name>
    <name type="synonym">Chaenichthys aceratus</name>
    <dbReference type="NCBI Taxonomy" id="36190"/>
    <lineage>
        <taxon>Eukaryota</taxon>
        <taxon>Metazoa</taxon>
        <taxon>Chordata</taxon>
        <taxon>Craniata</taxon>
        <taxon>Vertebrata</taxon>
        <taxon>Euteleostomi</taxon>
        <taxon>Actinopterygii</taxon>
        <taxon>Neopterygii</taxon>
        <taxon>Teleostei</taxon>
        <taxon>Neoteleostei</taxon>
        <taxon>Acanthomorphata</taxon>
        <taxon>Eupercaria</taxon>
        <taxon>Perciformes</taxon>
        <taxon>Notothenioidei</taxon>
        <taxon>Channichthyidae</taxon>
        <taxon>Chaenocephalus</taxon>
    </lineage>
</organism>
<name>A0ACB9XEP2_CHAAC</name>
<sequence length="92" mass="9859">MRGEGGGPSGTGAWRMEGRGDGGGCFTAAVSLLLRAGILMRSAPYWRTCSAILIEQMICQFVMFIFRGVLASMPCAAQPPQNTVQMLAELFL</sequence>